<name>A0ABU5J019_9BACI</name>
<evidence type="ECO:0000313" key="3">
    <source>
        <dbReference type="EMBL" id="MDZ5472705.1"/>
    </source>
</evidence>
<comment type="caution">
    <text evidence="3">The sequence shown here is derived from an EMBL/GenBank/DDBJ whole genome shotgun (WGS) entry which is preliminary data.</text>
</comment>
<proteinExistence type="predicted"/>
<gene>
    <name evidence="3" type="ORF">SM124_13285</name>
</gene>
<evidence type="ECO:0000313" key="4">
    <source>
        <dbReference type="Proteomes" id="UP001290455"/>
    </source>
</evidence>
<organism evidence="3 4">
    <name type="scientific">Robertmurraya mangrovi</name>
    <dbReference type="NCBI Taxonomy" id="3098077"/>
    <lineage>
        <taxon>Bacteria</taxon>
        <taxon>Bacillati</taxon>
        <taxon>Bacillota</taxon>
        <taxon>Bacilli</taxon>
        <taxon>Bacillales</taxon>
        <taxon>Bacillaceae</taxon>
        <taxon>Robertmurraya</taxon>
    </lineage>
</organism>
<evidence type="ECO:0000256" key="2">
    <source>
        <dbReference type="ARBA" id="ARBA00023125"/>
    </source>
</evidence>
<dbReference type="Proteomes" id="UP001290455">
    <property type="component" value="Unassembled WGS sequence"/>
</dbReference>
<dbReference type="Gene3D" id="3.90.220.20">
    <property type="entry name" value="DNA methylase specificity domains"/>
    <property type="match status" value="1"/>
</dbReference>
<accession>A0ABU5J019</accession>
<dbReference type="SUPFAM" id="SSF116734">
    <property type="entry name" value="DNA methylase specificity domain"/>
    <property type="match status" value="1"/>
</dbReference>
<keyword evidence="1" id="KW-0680">Restriction system</keyword>
<evidence type="ECO:0000256" key="1">
    <source>
        <dbReference type="ARBA" id="ARBA00022747"/>
    </source>
</evidence>
<keyword evidence="4" id="KW-1185">Reference proteome</keyword>
<reference evidence="3 4" key="1">
    <citation type="submission" date="2023-11" db="EMBL/GenBank/DDBJ databases">
        <title>Bacillus jintuensis, isolated from a mudflat on the Beibu Gulf coast.</title>
        <authorList>
            <person name="Li M."/>
        </authorList>
    </citation>
    <scope>NUCLEOTIDE SEQUENCE [LARGE SCALE GENOMIC DNA]</scope>
    <source>
        <strain evidence="3 4">31A1R</strain>
    </source>
</reference>
<keyword evidence="2" id="KW-0238">DNA-binding</keyword>
<sequence>MDLPKNVEGMRSRVEKYDLLTSITLYVGKTALVDYDIPEAYVSQSVALTKLKDKEIARYIHLCLQSPSGGEVS</sequence>
<dbReference type="RefSeq" id="WP_322447007.1">
    <property type="nucleotide sequence ID" value="NZ_JAXOFX010000008.1"/>
</dbReference>
<dbReference type="EMBL" id="JAXOFX010000008">
    <property type="protein sequence ID" value="MDZ5472705.1"/>
    <property type="molecule type" value="Genomic_DNA"/>
</dbReference>
<protein>
    <submittedName>
        <fullName evidence="3">Uncharacterized protein</fullName>
    </submittedName>
</protein>
<dbReference type="InterPro" id="IPR044946">
    <property type="entry name" value="Restrct_endonuc_typeI_TRD_sf"/>
</dbReference>